<evidence type="ECO:0000313" key="1">
    <source>
        <dbReference type="EMBL" id="OEE38325.1"/>
    </source>
</evidence>
<reference evidence="1 2" key="1">
    <citation type="journal article" date="2012" name="Science">
        <title>Ecological populations of bacteria act as socially cohesive units of antibiotic production and resistance.</title>
        <authorList>
            <person name="Cordero O.X."/>
            <person name="Wildschutte H."/>
            <person name="Kirkup B."/>
            <person name="Proehl S."/>
            <person name="Ngo L."/>
            <person name="Hussain F."/>
            <person name="Le Roux F."/>
            <person name="Mincer T."/>
            <person name="Polz M.F."/>
        </authorList>
    </citation>
    <scope>NUCLEOTIDE SEQUENCE [LARGE SCALE GENOMIC DNA]</scope>
    <source>
        <strain evidence="1 2">ZF-129</strain>
    </source>
</reference>
<dbReference type="EMBL" id="AJYQ02000002">
    <property type="protein sequence ID" value="OEE38325.1"/>
    <property type="molecule type" value="Genomic_DNA"/>
</dbReference>
<dbReference type="AlphaFoldDB" id="A0A1E5BKP0"/>
<dbReference type="Proteomes" id="UP000094741">
    <property type="component" value="Unassembled WGS sequence"/>
</dbReference>
<accession>A0A1E5BKP0</accession>
<protein>
    <submittedName>
        <fullName evidence="1">Uncharacterized protein</fullName>
    </submittedName>
</protein>
<dbReference type="RefSeq" id="WP_017041325.1">
    <property type="nucleotide sequence ID" value="NZ_AJYQ02000002.1"/>
</dbReference>
<proteinExistence type="predicted"/>
<evidence type="ECO:0000313" key="2">
    <source>
        <dbReference type="Proteomes" id="UP000094741"/>
    </source>
</evidence>
<sequence>MTRTVSYVANLNDSIKVHYCYDTQMISLHPGDHQLAKFNESPIGESNWQIKNESSISTELLVTTINAIRSFENIFNFNLLPPEKLVDEIVKQFKIERERKAEVESSTLVAFTVQVSLEDYESLLAIDCISECVFQKSSSREFIIEVSTLKEAYPTAHQQVSQILKAEEMDKGIDYGNLLIHT</sequence>
<comment type="caution">
    <text evidence="1">The sequence shown here is derived from an EMBL/GenBank/DDBJ whole genome shotgun (WGS) entry which is preliminary data.</text>
</comment>
<gene>
    <name evidence="1" type="ORF">A1QO_02800</name>
</gene>
<dbReference type="STRING" id="1187848.A1QO_02800"/>
<name>A0A1E5BKP0_9VIBR</name>
<organism evidence="1 2">
    <name type="scientific">Vibrio genomosp. F10 str. ZF-129</name>
    <dbReference type="NCBI Taxonomy" id="1187848"/>
    <lineage>
        <taxon>Bacteria</taxon>
        <taxon>Pseudomonadati</taxon>
        <taxon>Pseudomonadota</taxon>
        <taxon>Gammaproteobacteria</taxon>
        <taxon>Vibrionales</taxon>
        <taxon>Vibrionaceae</taxon>
        <taxon>Vibrio</taxon>
    </lineage>
</organism>